<dbReference type="Gene3D" id="3.40.50.1460">
    <property type="match status" value="1"/>
</dbReference>
<comment type="caution">
    <text evidence="2">The sequence shown here is derived from an EMBL/GenBank/DDBJ whole genome shotgun (WGS) entry which is preliminary data.</text>
</comment>
<accession>A0A5M3XRP3</accession>
<dbReference type="Proteomes" id="UP000377595">
    <property type="component" value="Unassembled WGS sequence"/>
</dbReference>
<feature type="domain" description="Peptidase C14 caspase" evidence="1">
    <location>
        <begin position="3"/>
        <end position="246"/>
    </location>
</feature>
<dbReference type="EMBL" id="BLAF01000020">
    <property type="protein sequence ID" value="GES21038.1"/>
    <property type="molecule type" value="Genomic_DNA"/>
</dbReference>
<keyword evidence="3" id="KW-1185">Reference proteome</keyword>
<evidence type="ECO:0000313" key="3">
    <source>
        <dbReference type="Proteomes" id="UP000377595"/>
    </source>
</evidence>
<sequence length="258" mass="28595">MLYAVLVGIDRYRDRRIRNLRFARSDAEALARLLTRIDPAERDIRLLLDEEATKHAIMTEIGVRLRGQAGPDDVVLIYFAGHGSPEQGPLADDVARYLVTHDTEKDNIYATAIDFDNEINRWFERIDRPKLVLLLIDSCFSGGAGGRTFVGPELKRSRAGSRAPISLSLKDLDLGEGKLIITACGEDEMAEESAAVGGGVFTHFLVKGPAASGEDTVGLHSLYEHVARSVRDWSRKNQNPIIYGRSSYARFPNVWSAP</sequence>
<evidence type="ECO:0000259" key="1">
    <source>
        <dbReference type="Pfam" id="PF00656"/>
    </source>
</evidence>
<dbReference type="Pfam" id="PF00656">
    <property type="entry name" value="Peptidase_C14"/>
    <property type="match status" value="1"/>
</dbReference>
<dbReference type="AlphaFoldDB" id="A0A5M3XRP3"/>
<proteinExistence type="predicted"/>
<organism evidence="2 3">
    <name type="scientific">Acrocarpospora pleiomorpha</name>
    <dbReference type="NCBI Taxonomy" id="90975"/>
    <lineage>
        <taxon>Bacteria</taxon>
        <taxon>Bacillati</taxon>
        <taxon>Actinomycetota</taxon>
        <taxon>Actinomycetes</taxon>
        <taxon>Streptosporangiales</taxon>
        <taxon>Streptosporangiaceae</taxon>
        <taxon>Acrocarpospora</taxon>
    </lineage>
</organism>
<protein>
    <recommendedName>
        <fullName evidence="1">Peptidase C14 caspase domain-containing protein</fullName>
    </recommendedName>
</protein>
<dbReference type="SUPFAM" id="SSF52129">
    <property type="entry name" value="Caspase-like"/>
    <property type="match status" value="1"/>
</dbReference>
<dbReference type="GO" id="GO:0006508">
    <property type="term" value="P:proteolysis"/>
    <property type="evidence" value="ECO:0007669"/>
    <property type="project" value="InterPro"/>
</dbReference>
<dbReference type="RefSeq" id="WP_170321561.1">
    <property type="nucleotide sequence ID" value="NZ_BAAAHM010000008.1"/>
</dbReference>
<dbReference type="InterPro" id="IPR011600">
    <property type="entry name" value="Pept_C14_caspase"/>
</dbReference>
<gene>
    <name evidence="2" type="ORF">Aple_039340</name>
</gene>
<dbReference type="InterPro" id="IPR029030">
    <property type="entry name" value="Caspase-like_dom_sf"/>
</dbReference>
<evidence type="ECO:0000313" key="2">
    <source>
        <dbReference type="EMBL" id="GES21038.1"/>
    </source>
</evidence>
<name>A0A5M3XRP3_9ACTN</name>
<dbReference type="GO" id="GO:0004197">
    <property type="term" value="F:cysteine-type endopeptidase activity"/>
    <property type="evidence" value="ECO:0007669"/>
    <property type="project" value="InterPro"/>
</dbReference>
<reference evidence="2 3" key="1">
    <citation type="submission" date="2019-10" db="EMBL/GenBank/DDBJ databases">
        <title>Whole genome shotgun sequence of Acrocarpospora pleiomorpha NBRC 16267.</title>
        <authorList>
            <person name="Ichikawa N."/>
            <person name="Kimura A."/>
            <person name="Kitahashi Y."/>
            <person name="Komaki H."/>
            <person name="Oguchi A."/>
        </authorList>
    </citation>
    <scope>NUCLEOTIDE SEQUENCE [LARGE SCALE GENOMIC DNA]</scope>
    <source>
        <strain evidence="2 3">NBRC 16267</strain>
    </source>
</reference>